<keyword evidence="5" id="KW-0472">Membrane</keyword>
<evidence type="ECO:0000256" key="1">
    <source>
        <dbReference type="ARBA" id="ARBA00004167"/>
    </source>
</evidence>
<evidence type="ECO:0000313" key="7">
    <source>
        <dbReference type="RefSeq" id="XP_017328217.1"/>
    </source>
</evidence>
<keyword evidence="3" id="KW-0812">Transmembrane</keyword>
<dbReference type="PANTHER" id="PTHR31914:SF2">
    <property type="entry name" value="PROTEIN FAM163A"/>
    <property type="match status" value="1"/>
</dbReference>
<name>A0A2D0RCF1_ICTPU</name>
<dbReference type="OrthoDB" id="9937973at2759"/>
<keyword evidence="6" id="KW-1185">Reference proteome</keyword>
<reference evidence="7" key="2">
    <citation type="submission" date="2025-08" db="UniProtKB">
        <authorList>
            <consortium name="RefSeq"/>
        </authorList>
    </citation>
    <scope>IDENTIFICATION</scope>
    <source>
        <tissue evidence="7">Blood</tissue>
    </source>
</reference>
<reference evidence="6" key="1">
    <citation type="journal article" date="2016" name="Nat. Commun.">
        <title>The channel catfish genome sequence provides insights into the evolution of scale formation in teleosts.</title>
        <authorList>
            <person name="Liu Z."/>
            <person name="Liu S."/>
            <person name="Yao J."/>
            <person name="Bao L."/>
            <person name="Zhang J."/>
            <person name="Li Y."/>
            <person name="Jiang C."/>
            <person name="Sun L."/>
            <person name="Wang R."/>
            <person name="Zhang Y."/>
            <person name="Zhou T."/>
            <person name="Zeng Q."/>
            <person name="Fu Q."/>
            <person name="Gao S."/>
            <person name="Li N."/>
            <person name="Koren S."/>
            <person name="Jiang Y."/>
            <person name="Zimin A."/>
            <person name="Xu P."/>
            <person name="Phillippy A.M."/>
            <person name="Geng X."/>
            <person name="Song L."/>
            <person name="Sun F."/>
            <person name="Li C."/>
            <person name="Wang X."/>
            <person name="Chen A."/>
            <person name="Jin Y."/>
            <person name="Yuan Z."/>
            <person name="Yang Y."/>
            <person name="Tan S."/>
            <person name="Peatman E."/>
            <person name="Lu J."/>
            <person name="Qin Z."/>
            <person name="Dunham R."/>
            <person name="Li Z."/>
            <person name="Sonstegard T."/>
            <person name="Feng J."/>
            <person name="Danzmann R.G."/>
            <person name="Schroeder S."/>
            <person name="Scheffler B."/>
            <person name="Duke M.V."/>
            <person name="Ballard L."/>
            <person name="Kucuktas H."/>
            <person name="Kaltenboeck L."/>
            <person name="Liu H."/>
            <person name="Armbruster J."/>
            <person name="Xie Y."/>
            <person name="Kirby M.L."/>
            <person name="Tian Y."/>
            <person name="Flanagan M.E."/>
            <person name="Mu W."/>
            <person name="Waldbieser G.C."/>
        </authorList>
    </citation>
    <scope>NUCLEOTIDE SEQUENCE [LARGE SCALE GENOMIC DNA]</scope>
    <source>
        <strain evidence="6">SDA103</strain>
    </source>
</reference>
<dbReference type="GO" id="GO:0016020">
    <property type="term" value="C:membrane"/>
    <property type="evidence" value="ECO:0007669"/>
    <property type="project" value="UniProtKB-SubCell"/>
</dbReference>
<evidence type="ECO:0000256" key="4">
    <source>
        <dbReference type="ARBA" id="ARBA00022989"/>
    </source>
</evidence>
<evidence type="ECO:0000313" key="6">
    <source>
        <dbReference type="Proteomes" id="UP000221080"/>
    </source>
</evidence>
<evidence type="ECO:0000256" key="2">
    <source>
        <dbReference type="ARBA" id="ARBA00006760"/>
    </source>
</evidence>
<comment type="similarity">
    <text evidence="2">Belongs to the FAM163 family.</text>
</comment>
<organism evidence="6 7">
    <name type="scientific">Ictalurus punctatus</name>
    <name type="common">Channel catfish</name>
    <name type="synonym">Silurus punctatus</name>
    <dbReference type="NCBI Taxonomy" id="7998"/>
    <lineage>
        <taxon>Eukaryota</taxon>
        <taxon>Metazoa</taxon>
        <taxon>Chordata</taxon>
        <taxon>Craniata</taxon>
        <taxon>Vertebrata</taxon>
        <taxon>Euteleostomi</taxon>
        <taxon>Actinopterygii</taxon>
        <taxon>Neopterygii</taxon>
        <taxon>Teleostei</taxon>
        <taxon>Ostariophysi</taxon>
        <taxon>Siluriformes</taxon>
        <taxon>Ictaluridae</taxon>
        <taxon>Ictalurus</taxon>
    </lineage>
</organism>
<dbReference type="InterPro" id="IPR029379">
    <property type="entry name" value="FAM163"/>
</dbReference>
<comment type="subcellular location">
    <subcellularLocation>
        <location evidence="1">Membrane</location>
        <topology evidence="1">Single-pass membrane protein</topology>
    </subcellularLocation>
</comment>
<dbReference type="Pfam" id="PF15069">
    <property type="entry name" value="FAM163"/>
    <property type="match status" value="1"/>
</dbReference>
<dbReference type="CTD" id="100321107"/>
<evidence type="ECO:0000256" key="5">
    <source>
        <dbReference type="ARBA" id="ARBA00023136"/>
    </source>
</evidence>
<dbReference type="KEGG" id="ipu:108268053"/>
<sequence length="133" mass="14214">MSAGTVVISGGFLAAVILLCIITVLCYCRLQRYCCECDVSESVGVPVLDARPRICSDVCSVDGVTRTLLPLTSGPSATHSYCLTCSPYYRHDDVCNANMWLAIAHGEPRGVTALGTAAMMNFYTNTHAISTDV</sequence>
<dbReference type="PANTHER" id="PTHR31914">
    <property type="entry name" value="PROTEIN FAM163A"/>
    <property type="match status" value="1"/>
</dbReference>
<evidence type="ECO:0000256" key="3">
    <source>
        <dbReference type="ARBA" id="ARBA00022692"/>
    </source>
</evidence>
<proteinExistence type="inferred from homology"/>
<dbReference type="GeneID" id="108268053"/>
<dbReference type="InterPro" id="IPR040281">
    <property type="entry name" value="FAM163A"/>
</dbReference>
<gene>
    <name evidence="7" type="primary">fam163aa</name>
</gene>
<dbReference type="RefSeq" id="XP_017328217.1">
    <property type="nucleotide sequence ID" value="XM_017472728.3"/>
</dbReference>
<protein>
    <submittedName>
        <fullName evidence="7">Protein FAM163A</fullName>
    </submittedName>
</protein>
<dbReference type="Proteomes" id="UP000221080">
    <property type="component" value="Chromosome 7"/>
</dbReference>
<dbReference type="AlphaFoldDB" id="A0A2D0RCF1"/>
<keyword evidence="4" id="KW-1133">Transmembrane helix</keyword>
<accession>A0A2D0RCF1</accession>